<proteinExistence type="predicted"/>
<organism evidence="3 4">
    <name type="scientific">Paraglomus occultum</name>
    <dbReference type="NCBI Taxonomy" id="144539"/>
    <lineage>
        <taxon>Eukaryota</taxon>
        <taxon>Fungi</taxon>
        <taxon>Fungi incertae sedis</taxon>
        <taxon>Mucoromycota</taxon>
        <taxon>Glomeromycotina</taxon>
        <taxon>Glomeromycetes</taxon>
        <taxon>Paraglomerales</taxon>
        <taxon>Paraglomeraceae</taxon>
        <taxon>Paraglomus</taxon>
    </lineage>
</organism>
<dbReference type="Gene3D" id="6.10.250.3110">
    <property type="match status" value="1"/>
</dbReference>
<dbReference type="PANTHER" id="PTHR38120:SF1">
    <property type="entry name" value="M PROTEIN, SEROTYPE 2.1"/>
    <property type="match status" value="1"/>
</dbReference>
<evidence type="ECO:0000313" key="4">
    <source>
        <dbReference type="Proteomes" id="UP000789572"/>
    </source>
</evidence>
<dbReference type="AlphaFoldDB" id="A0A9N8Z581"/>
<dbReference type="PANTHER" id="PTHR38120">
    <property type="entry name" value="EXPRESSED PROTEIN"/>
    <property type="match status" value="1"/>
</dbReference>
<protein>
    <submittedName>
        <fullName evidence="3">3550_t:CDS:1</fullName>
    </submittedName>
</protein>
<dbReference type="EMBL" id="CAJVPJ010000084">
    <property type="protein sequence ID" value="CAG8474265.1"/>
    <property type="molecule type" value="Genomic_DNA"/>
</dbReference>
<reference evidence="3" key="1">
    <citation type="submission" date="2021-06" db="EMBL/GenBank/DDBJ databases">
        <authorList>
            <person name="Kallberg Y."/>
            <person name="Tangrot J."/>
            <person name="Rosling A."/>
        </authorList>
    </citation>
    <scope>NUCLEOTIDE SEQUENCE</scope>
    <source>
        <strain evidence="3">IA702</strain>
    </source>
</reference>
<feature type="region of interest" description="Disordered" evidence="2">
    <location>
        <begin position="427"/>
        <end position="474"/>
    </location>
</feature>
<comment type="caution">
    <text evidence="3">The sequence shown here is derived from an EMBL/GenBank/DDBJ whole genome shotgun (WGS) entry which is preliminary data.</text>
</comment>
<name>A0A9N8Z581_9GLOM</name>
<feature type="coiled-coil region" evidence="1">
    <location>
        <begin position="192"/>
        <end position="240"/>
    </location>
</feature>
<dbReference type="Proteomes" id="UP000789572">
    <property type="component" value="Unassembled WGS sequence"/>
</dbReference>
<accession>A0A9N8Z581</accession>
<feature type="compositionally biased region" description="Polar residues" evidence="2">
    <location>
        <begin position="431"/>
        <end position="444"/>
    </location>
</feature>
<dbReference type="OrthoDB" id="2121319at2759"/>
<feature type="region of interest" description="Disordered" evidence="2">
    <location>
        <begin position="369"/>
        <end position="399"/>
    </location>
</feature>
<dbReference type="Gene3D" id="1.20.5.2440">
    <property type="match status" value="1"/>
</dbReference>
<feature type="coiled-coil region" evidence="1">
    <location>
        <begin position="12"/>
        <end position="141"/>
    </location>
</feature>
<keyword evidence="4" id="KW-1185">Reference proteome</keyword>
<sequence length="512" mass="57651">MSIDPASLQKDLETAQQECNTLREELNTAHNENTTLANENTYVRKKIAALQQQLDEQHKDYTRLESELYQQNQEVERLKKENAAYLKNKRETEKKMREEATAFEKDRLVWQDRETDRQEREAELQEQVKALQATVGVLAQQNEQFHKLGHIDSNGDAINSSKPSPATELAQINANRDAKKALATIKERDQLIKQLRDDVLHANQEVTKKTSENEKNQADIEQLKNELEQVKTVNQSLMEENEVFQSLLHEKTIKGEFMLNPIMQYNDHDTRSENKEPTANGIKANNDLAAELHRASGGNGSFGEDVQKESDRSDIEKLESKNAELEEKVAKVEKANKALQLYIDKILNRIVETPGAEHILAINGPAPSASPTTTTFGHSRTFSSGPALATPPPESKKLERRKTMSGALTSSEVPFKIKTGVHKVSMDEQGDQLSPLPSSPTSRVANYGEDGGFVRPLADPPKRNRRNSASSSQKRWSLLGNWVLGAKATEEKKKEDPALRPIILVQEKERRA</sequence>
<evidence type="ECO:0000256" key="2">
    <source>
        <dbReference type="SAM" id="MobiDB-lite"/>
    </source>
</evidence>
<keyword evidence="1" id="KW-0175">Coiled coil</keyword>
<evidence type="ECO:0000313" key="3">
    <source>
        <dbReference type="EMBL" id="CAG8474265.1"/>
    </source>
</evidence>
<gene>
    <name evidence="3" type="ORF">POCULU_LOCUS1204</name>
</gene>
<feature type="coiled-coil region" evidence="1">
    <location>
        <begin position="308"/>
        <end position="345"/>
    </location>
</feature>
<evidence type="ECO:0000256" key="1">
    <source>
        <dbReference type="SAM" id="Coils"/>
    </source>
</evidence>